<dbReference type="PROSITE" id="PS50075">
    <property type="entry name" value="CARRIER"/>
    <property type="match status" value="2"/>
</dbReference>
<dbReference type="InterPro" id="IPR001242">
    <property type="entry name" value="Condensation_dom"/>
</dbReference>
<evidence type="ECO:0000256" key="4">
    <source>
        <dbReference type="ARBA" id="ARBA00016743"/>
    </source>
</evidence>
<feature type="compositionally biased region" description="Polar residues" evidence="9">
    <location>
        <begin position="1076"/>
        <end position="1085"/>
    </location>
</feature>
<dbReference type="Gene3D" id="2.30.38.10">
    <property type="entry name" value="Luciferase, Domain 3"/>
    <property type="match status" value="1"/>
</dbReference>
<evidence type="ECO:0000313" key="12">
    <source>
        <dbReference type="Proteomes" id="UP000565715"/>
    </source>
</evidence>
<dbReference type="NCBIfam" id="TIGR01733">
    <property type="entry name" value="AA-adenyl-dom"/>
    <property type="match status" value="1"/>
</dbReference>
<evidence type="ECO:0000256" key="7">
    <source>
        <dbReference type="ARBA" id="ARBA00022598"/>
    </source>
</evidence>
<sequence length="1338" mass="142821">MVVVAEEVRRCIEAVLSVDPAECVPDKRLHELGLESFLAVRLHLRIAERTGIRVPLESFVGATVGSLTAAVADRIADTEPGDAPGEPPVHPEPRAAEVTEAALTPIQASYWVGREAGLPLGGVATHYYHEYERIPAQFVTGDPEAEIAALESAWNRVVERHEMLRAVITDEGRQRVIVPGSWYSIGVTDLRGHTDPDAASAALRDEKSHQVRDTGSWPLFDIHAAILPEGGLRLFVGFDIIVLDMASWILLMRQWGATLADPTTELPRSTTTFPQYLVGRESAEQRRRWERDRAYWLERAPSLPPGPALPYAVAPEAVGRPRFRRHEARLEPSVWSALTDRAAAHGLSPTAVLLAAFGLTLTRWGAGDPYCLNVTLFDRPDSTGDEHLIVGDFSTTALVEVPDTGAACTFTEFATSVNTRFWSDLEHRSFSGVEVQRNHSADLVPRYPVVFTSGVGLGQADGAAAAWLGDEVFGLSQTPQVVLDHIVWDEAGALRIAWDVVTEVFPAGFVDGMLTACQRLLTRLAEDETSWSRADLGWDPYFVEPEPLPAAAVPMCGPLLDDPQRRIARTRAQDPAILADGVTLSHGELSAAAEAVATRLRAAGVRPGDRVAVAIAKSPRQLVAAYGVLRAGATFVPVEPDWPALRIASVCARAEIAHALVAPDVAVGLPDTVSVHSLEDIHTGAADPVATAVLDPAELAYIIFTSGSTGEPKGVAIEHRAARITIDDINDRFEVGPADRVLALSALSFDLSIYDAFGVLGAGGALVLPDPARLRDPAHWCDLISQHGVTVWNTAPAVAEMLVEYAEADPVAAAGLASLRVMLLSGDWIPITLAQRLRAVIGAVDIISLGGATEAAIWSICYPIGTVPAEWASIPYGRALRDQYFLILDENGAPCPVGEPGELHIGGAGLARGYVGDPAQTEHRFAVHPALGQRLYRTGDLGRWRVDGTIEFLGRVDRQVKIRGHRIELGEIEAVAARLPGVRQCVVATVPGADDRPRLVGYLSVSGNAPEPAALSTSIRDHLPEYMVPARWVILDRIPLTANGKVDKARLPNPFRAETAAAGASTAGPDALRNALSDSGATTSAPPAGGDAQPLDGRRPFTESTSAAARPAAMSTEREGTEGAGDRHWLRDAAADLGQRGLGLTVRVDAGRSGAGEALSQVVTWLRDLRPLLADQGVRITETLCDGDGIIELGVEAAAPPAPSPPTPVPAEPETADRPRPEIERAVAAVFAELLGTEVAVTTPFHDLGATSMTLVVAHRKLRALAPALTVVDLFDHGSVRELARFLTRAAGSAPVPEQAPQPSGRRQHHGVDLAAAAARGRRRGRRLAESQVPHAAC</sequence>
<keyword evidence="12" id="KW-1185">Reference proteome</keyword>
<feature type="compositionally biased region" description="Low complexity" evidence="9">
    <location>
        <begin position="1060"/>
        <end position="1071"/>
    </location>
</feature>
<feature type="region of interest" description="Disordered" evidence="9">
    <location>
        <begin position="1290"/>
        <end position="1338"/>
    </location>
</feature>
<feature type="compositionally biased region" description="Pro residues" evidence="9">
    <location>
        <begin position="1200"/>
        <end position="1211"/>
    </location>
</feature>
<comment type="cofactor">
    <cofactor evidence="1">
        <name>pantetheine 4'-phosphate</name>
        <dbReference type="ChEBI" id="CHEBI:47942"/>
    </cofactor>
</comment>
<dbReference type="InterPro" id="IPR036736">
    <property type="entry name" value="ACP-like_sf"/>
</dbReference>
<dbReference type="EMBL" id="JAAXOO010000002">
    <property type="protein sequence ID" value="NKY33163.1"/>
    <property type="molecule type" value="Genomic_DNA"/>
</dbReference>
<dbReference type="Pfam" id="PF13193">
    <property type="entry name" value="AMP-binding_C"/>
    <property type="match status" value="1"/>
</dbReference>
<dbReference type="SUPFAM" id="SSF47336">
    <property type="entry name" value="ACP-like"/>
    <property type="match status" value="2"/>
</dbReference>
<dbReference type="SMART" id="SM00823">
    <property type="entry name" value="PKS_PP"/>
    <property type="match status" value="2"/>
</dbReference>
<dbReference type="Gene3D" id="3.30.559.30">
    <property type="entry name" value="Nonribosomal peptide synthetase, condensation domain"/>
    <property type="match status" value="1"/>
</dbReference>
<dbReference type="GO" id="GO:0031177">
    <property type="term" value="F:phosphopantetheine binding"/>
    <property type="evidence" value="ECO:0007669"/>
    <property type="project" value="InterPro"/>
</dbReference>
<keyword evidence="5" id="KW-0596">Phosphopantetheine</keyword>
<dbReference type="Gene3D" id="3.40.50.980">
    <property type="match status" value="2"/>
</dbReference>
<keyword evidence="6" id="KW-0597">Phosphoprotein</keyword>
<organism evidence="11 12">
    <name type="scientific">Nocardia speluncae</name>
    <dbReference type="NCBI Taxonomy" id="419477"/>
    <lineage>
        <taxon>Bacteria</taxon>
        <taxon>Bacillati</taxon>
        <taxon>Actinomycetota</taxon>
        <taxon>Actinomycetes</taxon>
        <taxon>Mycobacteriales</taxon>
        <taxon>Nocardiaceae</taxon>
        <taxon>Nocardia</taxon>
    </lineage>
</organism>
<evidence type="ECO:0000256" key="6">
    <source>
        <dbReference type="ARBA" id="ARBA00022553"/>
    </source>
</evidence>
<dbReference type="PANTHER" id="PTHR45527:SF10">
    <property type="entry name" value="PYOCHELIN SYNTHASE PCHF"/>
    <property type="match status" value="1"/>
</dbReference>
<dbReference type="InterPro" id="IPR009081">
    <property type="entry name" value="PP-bd_ACP"/>
</dbReference>
<dbReference type="Pfam" id="PF00668">
    <property type="entry name" value="Condensation"/>
    <property type="match status" value="1"/>
</dbReference>
<dbReference type="Proteomes" id="UP000565715">
    <property type="component" value="Unassembled WGS sequence"/>
</dbReference>
<evidence type="ECO:0000259" key="10">
    <source>
        <dbReference type="PROSITE" id="PS50075"/>
    </source>
</evidence>
<reference evidence="11 12" key="1">
    <citation type="submission" date="2020-04" db="EMBL/GenBank/DDBJ databases">
        <title>MicrobeNet Type strains.</title>
        <authorList>
            <person name="Nicholson A.C."/>
        </authorList>
    </citation>
    <scope>NUCLEOTIDE SEQUENCE [LARGE SCALE GENOMIC DNA]</scope>
    <source>
        <strain evidence="11 12">DSM 45078</strain>
    </source>
</reference>
<dbReference type="InterPro" id="IPR057737">
    <property type="entry name" value="Condensation_MtbB-like"/>
</dbReference>
<dbReference type="PANTHER" id="PTHR45527">
    <property type="entry name" value="NONRIBOSOMAL PEPTIDE SYNTHETASE"/>
    <property type="match status" value="1"/>
</dbReference>
<feature type="region of interest" description="Disordered" evidence="9">
    <location>
        <begin position="1060"/>
        <end position="1125"/>
    </location>
</feature>
<dbReference type="Gene3D" id="1.10.1200.10">
    <property type="entry name" value="ACP-like"/>
    <property type="match status" value="2"/>
</dbReference>
<dbReference type="InterPro" id="IPR023213">
    <property type="entry name" value="CAT-like_dom_sf"/>
</dbReference>
<feature type="domain" description="Carrier" evidence="10">
    <location>
        <begin position="2"/>
        <end position="79"/>
    </location>
</feature>
<dbReference type="GO" id="GO:0005737">
    <property type="term" value="C:cytoplasm"/>
    <property type="evidence" value="ECO:0007669"/>
    <property type="project" value="TreeGrafter"/>
</dbReference>
<dbReference type="InterPro" id="IPR020845">
    <property type="entry name" value="AMP-binding_CS"/>
</dbReference>
<dbReference type="InterPro" id="IPR000873">
    <property type="entry name" value="AMP-dep_synth/lig_dom"/>
</dbReference>
<dbReference type="FunFam" id="3.40.50.12780:FF:000012">
    <property type="entry name" value="Non-ribosomal peptide synthetase"/>
    <property type="match status" value="1"/>
</dbReference>
<feature type="region of interest" description="Disordered" evidence="9">
    <location>
        <begin position="1197"/>
        <end position="1217"/>
    </location>
</feature>
<evidence type="ECO:0000256" key="8">
    <source>
        <dbReference type="ARBA" id="ARBA00033440"/>
    </source>
</evidence>
<dbReference type="CDD" id="cd19535">
    <property type="entry name" value="Cyc_NRPS"/>
    <property type="match status" value="1"/>
</dbReference>
<gene>
    <name evidence="11" type="ORF">HGA13_08790</name>
</gene>
<feature type="domain" description="Carrier" evidence="10">
    <location>
        <begin position="1218"/>
        <end position="1291"/>
    </location>
</feature>
<dbReference type="SUPFAM" id="SSF52777">
    <property type="entry name" value="CoA-dependent acyltransferases"/>
    <property type="match status" value="2"/>
</dbReference>
<accession>A0A846XEW9</accession>
<dbReference type="GO" id="GO:0000036">
    <property type="term" value="F:acyl carrier activity"/>
    <property type="evidence" value="ECO:0007669"/>
    <property type="project" value="TreeGrafter"/>
</dbReference>
<evidence type="ECO:0000256" key="5">
    <source>
        <dbReference type="ARBA" id="ARBA00022450"/>
    </source>
</evidence>
<dbReference type="SUPFAM" id="SSF56801">
    <property type="entry name" value="Acetyl-CoA synthetase-like"/>
    <property type="match status" value="1"/>
</dbReference>
<dbReference type="UniPathway" id="UPA00011"/>
<dbReference type="InterPro" id="IPR010071">
    <property type="entry name" value="AA_adenyl_dom"/>
</dbReference>
<dbReference type="Pfam" id="PF00501">
    <property type="entry name" value="AMP-binding"/>
    <property type="match status" value="1"/>
</dbReference>
<protein>
    <recommendedName>
        <fullName evidence="4">Phenyloxazoline synthase MbtB</fullName>
    </recommendedName>
    <alternativeName>
        <fullName evidence="8">Mycobactin synthetase protein B</fullName>
    </alternativeName>
</protein>
<comment type="pathway">
    <text evidence="2">Siderophore biosynthesis; mycobactin biosynthesis.</text>
</comment>
<dbReference type="Gene3D" id="3.30.559.10">
    <property type="entry name" value="Chloramphenicol acetyltransferase-like domain"/>
    <property type="match status" value="1"/>
</dbReference>
<evidence type="ECO:0000256" key="3">
    <source>
        <dbReference type="ARBA" id="ARBA00007380"/>
    </source>
</evidence>
<dbReference type="GO" id="GO:0043041">
    <property type="term" value="P:amino acid activation for nonribosomal peptide biosynthetic process"/>
    <property type="evidence" value="ECO:0007669"/>
    <property type="project" value="TreeGrafter"/>
</dbReference>
<dbReference type="GO" id="GO:0044550">
    <property type="term" value="P:secondary metabolite biosynthetic process"/>
    <property type="evidence" value="ECO:0007669"/>
    <property type="project" value="TreeGrafter"/>
</dbReference>
<feature type="compositionally biased region" description="Basic and acidic residues" evidence="9">
    <location>
        <begin position="1116"/>
        <end position="1125"/>
    </location>
</feature>
<proteinExistence type="inferred from homology"/>
<dbReference type="Gene3D" id="3.30.300.30">
    <property type="match status" value="1"/>
</dbReference>
<comment type="similarity">
    <text evidence="3">Belongs to the ATP-dependent AMP-binding enzyme family. MbtB subfamily.</text>
</comment>
<evidence type="ECO:0000313" key="11">
    <source>
        <dbReference type="EMBL" id="NKY33163.1"/>
    </source>
</evidence>
<dbReference type="InterPro" id="IPR025110">
    <property type="entry name" value="AMP-bd_C"/>
</dbReference>
<evidence type="ECO:0000256" key="1">
    <source>
        <dbReference type="ARBA" id="ARBA00001957"/>
    </source>
</evidence>
<comment type="caution">
    <text evidence="11">The sequence shown here is derived from an EMBL/GenBank/DDBJ whole genome shotgun (WGS) entry which is preliminary data.</text>
</comment>
<dbReference type="InterPro" id="IPR020806">
    <property type="entry name" value="PKS_PP-bd"/>
</dbReference>
<dbReference type="Pfam" id="PF00550">
    <property type="entry name" value="PP-binding"/>
    <property type="match status" value="2"/>
</dbReference>
<dbReference type="PROSITE" id="PS00455">
    <property type="entry name" value="AMP_BINDING"/>
    <property type="match status" value="1"/>
</dbReference>
<name>A0A846XEW9_9NOCA</name>
<evidence type="ECO:0000256" key="2">
    <source>
        <dbReference type="ARBA" id="ARBA00005102"/>
    </source>
</evidence>
<dbReference type="RefSeq" id="WP_068040348.1">
    <property type="nucleotide sequence ID" value="NZ_JAAXOO010000002.1"/>
</dbReference>
<dbReference type="GO" id="GO:0016874">
    <property type="term" value="F:ligase activity"/>
    <property type="evidence" value="ECO:0007669"/>
    <property type="project" value="UniProtKB-KW"/>
</dbReference>
<evidence type="ECO:0000256" key="9">
    <source>
        <dbReference type="SAM" id="MobiDB-lite"/>
    </source>
</evidence>
<keyword evidence="7" id="KW-0436">Ligase</keyword>
<dbReference type="InterPro" id="IPR045851">
    <property type="entry name" value="AMP-bd_C_sf"/>
</dbReference>